<dbReference type="AlphaFoldDB" id="A0A643G0Q0"/>
<evidence type="ECO:0000313" key="1">
    <source>
        <dbReference type="EMBL" id="QOT81582.1"/>
    </source>
</evidence>
<dbReference type="GeneID" id="98406528"/>
<protein>
    <submittedName>
        <fullName evidence="1">Uncharacterized protein</fullName>
    </submittedName>
</protein>
<organism evidence="1 2">
    <name type="scientific">Cupriavidus basilensis</name>
    <dbReference type="NCBI Taxonomy" id="68895"/>
    <lineage>
        <taxon>Bacteria</taxon>
        <taxon>Pseudomonadati</taxon>
        <taxon>Pseudomonadota</taxon>
        <taxon>Betaproteobacteria</taxon>
        <taxon>Burkholderiales</taxon>
        <taxon>Burkholderiaceae</taxon>
        <taxon>Cupriavidus</taxon>
    </lineage>
</organism>
<gene>
    <name evidence="1" type="ORF">F7R26_036765</name>
</gene>
<dbReference type="EMBL" id="CP062805">
    <property type="protein sequence ID" value="QOT81582.1"/>
    <property type="molecule type" value="Genomic_DNA"/>
</dbReference>
<accession>A0A643G0Q0</accession>
<evidence type="ECO:0000313" key="2">
    <source>
        <dbReference type="Proteomes" id="UP000397656"/>
    </source>
</evidence>
<proteinExistence type="predicted"/>
<keyword evidence="1" id="KW-0614">Plasmid</keyword>
<reference evidence="1 2" key="1">
    <citation type="submission" date="2020-10" db="EMBL/GenBank/DDBJ databases">
        <title>Complete genome sequence of Cupriavidus basilensis CCUG 49340T.</title>
        <authorList>
            <person name="Salva-Serra F."/>
            <person name="Donoso R.A."/>
            <person name="Cho K.H."/>
            <person name="Yoo J.A."/>
            <person name="Lee K."/>
            <person name="Yoon S.-H."/>
            <person name="Perez-Pantoja D."/>
            <person name="Moore E.R.B."/>
        </authorList>
    </citation>
    <scope>NUCLEOTIDE SEQUENCE [LARGE SCALE GENOMIC DNA]</scope>
    <source>
        <strain evidence="2">CCUG 49340</strain>
        <plasmid evidence="1 2">pRK1-1</plasmid>
    </source>
</reference>
<name>A0A643G0Q0_9BURK</name>
<geneLocation type="plasmid" evidence="1 2">
    <name>pRK1-1</name>
</geneLocation>
<sequence>MIDISNAQLDPYRGFHYFHEDLNIYLKVALSSALLLVRHSAEPQDSDKLHDLIKLAHPSWNTPPVRDMSIDIQRRTHASISAFALISVFSAFDDFLIGTKAELHRFYSATESSRHIGMNKATPTIIEETNINDGEENDDDDDSEERLRAFYAKNGWDGRSIDPILKVVRYFRLCRNCIAHRNGRASRALVKHSSDADVHKLVSNLLDKASNGLRKYVINEDVFIEPTQAILCSHLLRKIALDANKKLLGTLGFDGFLRSVAHHTMFSETIVRSDAYKTPEAVLNFALTDRYRATMSNREECIQEMKRLGLWKKYMSEFERKYGTGYLSEY</sequence>
<dbReference type="Proteomes" id="UP000397656">
    <property type="component" value="Plasmid pRK1-1"/>
</dbReference>
<dbReference type="RefSeq" id="WP_150984231.1">
    <property type="nucleotide sequence ID" value="NZ_CP062805.1"/>
</dbReference>